<dbReference type="EMBL" id="CAJPWZ010000745">
    <property type="protein sequence ID" value="CAG2200433.1"/>
    <property type="molecule type" value="Genomic_DNA"/>
</dbReference>
<feature type="domain" description="RanBD1" evidence="1">
    <location>
        <begin position="40"/>
        <end position="124"/>
    </location>
</feature>
<reference evidence="2" key="1">
    <citation type="submission" date="2021-03" db="EMBL/GenBank/DDBJ databases">
        <authorList>
            <person name="Bekaert M."/>
        </authorList>
    </citation>
    <scope>NUCLEOTIDE SEQUENCE</scope>
</reference>
<dbReference type="InterPro" id="IPR000156">
    <property type="entry name" value="Ran_bind_dom"/>
</dbReference>
<sequence>MGIYLYNGQTPMRHSNPMGINPIQRSDTNETELFATSAVGLGTIKVIYDEDVNGNRIMVELDNKNVVCNHLVTKELNMSIDKKDCYWSPIDFSTDEPVRRHFRSQFSSEQAAQEFQKVFEEGRQLAQESEISERDIATFPHEITFPHAHGGSSQ</sequence>
<evidence type="ECO:0000313" key="2">
    <source>
        <dbReference type="EMBL" id="CAG2200433.1"/>
    </source>
</evidence>
<dbReference type="InterPro" id="IPR011993">
    <property type="entry name" value="PH-like_dom_sf"/>
</dbReference>
<dbReference type="OrthoDB" id="2357150at2759"/>
<dbReference type="Gene3D" id="2.30.29.30">
    <property type="entry name" value="Pleckstrin-homology domain (PH domain)/Phosphotyrosine-binding domain (PTB)"/>
    <property type="match status" value="1"/>
</dbReference>
<dbReference type="SUPFAM" id="SSF50729">
    <property type="entry name" value="PH domain-like"/>
    <property type="match status" value="1"/>
</dbReference>
<keyword evidence="3" id="KW-1185">Reference proteome</keyword>
<accession>A0A8S3QXS1</accession>
<evidence type="ECO:0000313" key="3">
    <source>
        <dbReference type="Proteomes" id="UP000683360"/>
    </source>
</evidence>
<dbReference type="AlphaFoldDB" id="A0A8S3QXS1"/>
<proteinExistence type="predicted"/>
<dbReference type="Proteomes" id="UP000683360">
    <property type="component" value="Unassembled WGS sequence"/>
</dbReference>
<protein>
    <recommendedName>
        <fullName evidence="1">RanBD1 domain-containing protein</fullName>
    </recommendedName>
</protein>
<name>A0A8S3QXS1_MYTED</name>
<evidence type="ECO:0000259" key="1">
    <source>
        <dbReference type="Pfam" id="PF00638"/>
    </source>
</evidence>
<dbReference type="Pfam" id="PF00638">
    <property type="entry name" value="Ran_BP1"/>
    <property type="match status" value="1"/>
</dbReference>
<comment type="caution">
    <text evidence="2">The sequence shown here is derived from an EMBL/GenBank/DDBJ whole genome shotgun (WGS) entry which is preliminary data.</text>
</comment>
<gene>
    <name evidence="2" type="ORF">MEDL_15088</name>
</gene>
<organism evidence="2 3">
    <name type="scientific">Mytilus edulis</name>
    <name type="common">Blue mussel</name>
    <dbReference type="NCBI Taxonomy" id="6550"/>
    <lineage>
        <taxon>Eukaryota</taxon>
        <taxon>Metazoa</taxon>
        <taxon>Spiralia</taxon>
        <taxon>Lophotrochozoa</taxon>
        <taxon>Mollusca</taxon>
        <taxon>Bivalvia</taxon>
        <taxon>Autobranchia</taxon>
        <taxon>Pteriomorphia</taxon>
        <taxon>Mytilida</taxon>
        <taxon>Mytiloidea</taxon>
        <taxon>Mytilidae</taxon>
        <taxon>Mytilinae</taxon>
        <taxon>Mytilus</taxon>
    </lineage>
</organism>